<protein>
    <submittedName>
        <fullName evidence="3">Unannotated protein</fullName>
    </submittedName>
</protein>
<dbReference type="GO" id="GO:0050518">
    <property type="term" value="F:2-C-methyl-D-erythritol 4-phosphate cytidylyltransferase activity"/>
    <property type="evidence" value="ECO:0007669"/>
    <property type="project" value="TreeGrafter"/>
</dbReference>
<keyword evidence="1" id="KW-0808">Transferase</keyword>
<dbReference type="PANTHER" id="PTHR32125:SF4">
    <property type="entry name" value="2-C-METHYL-D-ERYTHRITOL 4-PHOSPHATE CYTIDYLYLTRANSFERASE, CHLOROPLASTIC"/>
    <property type="match status" value="1"/>
</dbReference>
<dbReference type="EMBL" id="CAFBQL010000007">
    <property type="protein sequence ID" value="CAB5061187.1"/>
    <property type="molecule type" value="Genomic_DNA"/>
</dbReference>
<dbReference type="EMBL" id="CAEZWT010000019">
    <property type="protein sequence ID" value="CAB4665352.1"/>
    <property type="molecule type" value="Genomic_DNA"/>
</dbReference>
<evidence type="ECO:0000256" key="2">
    <source>
        <dbReference type="ARBA" id="ARBA00022695"/>
    </source>
</evidence>
<proteinExistence type="predicted"/>
<evidence type="ECO:0000256" key="1">
    <source>
        <dbReference type="ARBA" id="ARBA00022679"/>
    </source>
</evidence>
<dbReference type="SUPFAM" id="SSF53448">
    <property type="entry name" value="Nucleotide-diphospho-sugar transferases"/>
    <property type="match status" value="1"/>
</dbReference>
<evidence type="ECO:0000313" key="7">
    <source>
        <dbReference type="EMBL" id="CAB5061187.1"/>
    </source>
</evidence>
<organism evidence="3">
    <name type="scientific">freshwater metagenome</name>
    <dbReference type="NCBI Taxonomy" id="449393"/>
    <lineage>
        <taxon>unclassified sequences</taxon>
        <taxon>metagenomes</taxon>
        <taxon>ecological metagenomes</taxon>
    </lineage>
</organism>
<dbReference type="EMBL" id="CAFBLE010000009">
    <property type="protein sequence ID" value="CAB4871445.1"/>
    <property type="molecule type" value="Genomic_DNA"/>
</dbReference>
<name>A0A6J6LUJ9_9ZZZZ</name>
<dbReference type="PANTHER" id="PTHR32125">
    <property type="entry name" value="2-C-METHYL-D-ERYTHRITOL 4-PHOSPHATE CYTIDYLYLTRANSFERASE, CHLOROPLASTIC"/>
    <property type="match status" value="1"/>
</dbReference>
<keyword evidence="2" id="KW-0548">Nucleotidyltransferase</keyword>
<dbReference type="EMBL" id="CAEZZC010000012">
    <property type="protein sequence ID" value="CAB4753030.1"/>
    <property type="molecule type" value="Genomic_DNA"/>
</dbReference>
<dbReference type="GO" id="GO:0008299">
    <property type="term" value="P:isoprenoid biosynthetic process"/>
    <property type="evidence" value="ECO:0007669"/>
    <property type="project" value="InterPro"/>
</dbReference>
<dbReference type="InterPro" id="IPR029044">
    <property type="entry name" value="Nucleotide-diphossugar_trans"/>
</dbReference>
<dbReference type="InterPro" id="IPR034683">
    <property type="entry name" value="IspD/TarI"/>
</dbReference>
<evidence type="ECO:0000313" key="5">
    <source>
        <dbReference type="EMBL" id="CAB4871445.1"/>
    </source>
</evidence>
<sequence>MSSPMDKQMRVAVVLLAAGTGSRFGHSTNKVWLELDGAAVISRSLKNAVESFNDPRTILVINPLDKEIAIELLDKEVPELEIEFVDGGKTRHESEYNALEYLASAIKEGSVNVVVIHDGARPLASSELFHTVASTAHEHGGALPAIAVDQREIDIRTERKLVRVQTPQAFRGKEVLDAYLQAKRDDFVGTDTAACMERYYPQTKSVAVKGEASNIKITYAEDLHIAQTLLLG</sequence>
<dbReference type="Pfam" id="PF01128">
    <property type="entry name" value="IspD"/>
    <property type="match status" value="1"/>
</dbReference>
<dbReference type="EMBL" id="CAFBMV010000007">
    <property type="protein sequence ID" value="CAB4927051.1"/>
    <property type="molecule type" value="Genomic_DNA"/>
</dbReference>
<evidence type="ECO:0000313" key="3">
    <source>
        <dbReference type="EMBL" id="CAB4665352.1"/>
    </source>
</evidence>
<reference evidence="3" key="1">
    <citation type="submission" date="2020-05" db="EMBL/GenBank/DDBJ databases">
        <authorList>
            <person name="Chiriac C."/>
            <person name="Salcher M."/>
            <person name="Ghai R."/>
            <person name="Kavagutti S V."/>
        </authorList>
    </citation>
    <scope>NUCLEOTIDE SEQUENCE</scope>
</reference>
<evidence type="ECO:0000313" key="6">
    <source>
        <dbReference type="EMBL" id="CAB4927051.1"/>
    </source>
</evidence>
<dbReference type="AlphaFoldDB" id="A0A6J6LUJ9"/>
<dbReference type="CDD" id="cd02516">
    <property type="entry name" value="CDP-ME_synthetase"/>
    <property type="match status" value="1"/>
</dbReference>
<gene>
    <name evidence="3" type="ORF">UFOPK2289_00806</name>
    <name evidence="4" type="ORF">UFOPK2822_00931</name>
    <name evidence="5" type="ORF">UFOPK3346_01055</name>
    <name evidence="6" type="ORF">UFOPK3670_01040</name>
    <name evidence="7" type="ORF">UFOPK4308_01086</name>
</gene>
<accession>A0A6J6LUJ9</accession>
<dbReference type="InterPro" id="IPR050088">
    <property type="entry name" value="IspD/TarI_cytidylyltransf_bact"/>
</dbReference>
<dbReference type="Gene3D" id="3.90.550.10">
    <property type="entry name" value="Spore Coat Polysaccharide Biosynthesis Protein SpsA, Chain A"/>
    <property type="match status" value="1"/>
</dbReference>
<dbReference type="InterPro" id="IPR018294">
    <property type="entry name" value="ISPD_synthase_CS"/>
</dbReference>
<dbReference type="PROSITE" id="PS01295">
    <property type="entry name" value="ISPD"/>
    <property type="match status" value="1"/>
</dbReference>
<evidence type="ECO:0000313" key="4">
    <source>
        <dbReference type="EMBL" id="CAB4753030.1"/>
    </source>
</evidence>